<protein>
    <submittedName>
        <fullName evidence="2">Wzy</fullName>
    </submittedName>
</protein>
<organism evidence="2">
    <name type="scientific">Escherichia coli</name>
    <dbReference type="NCBI Taxonomy" id="562"/>
    <lineage>
        <taxon>Bacteria</taxon>
        <taxon>Pseudomonadati</taxon>
        <taxon>Pseudomonadota</taxon>
        <taxon>Gammaproteobacteria</taxon>
        <taxon>Enterobacterales</taxon>
        <taxon>Enterobacteriaceae</taxon>
        <taxon>Escherichia</taxon>
    </lineage>
</organism>
<gene>
    <name evidence="2" type="primary">wzy</name>
</gene>
<reference evidence="2" key="1">
    <citation type="journal article" date="2010" name="J. Microbiol. Methods">
        <title>A multiplex PCR method to detect 14 Escherichia coli serogroups associated with urinary tract infections.</title>
        <authorList>
            <person name="Li D."/>
            <person name="Liu B."/>
            <person name="Chen M."/>
            <person name="Guo D."/>
            <person name="Guo X."/>
            <person name="Liu F."/>
            <person name="Feng L."/>
            <person name="Wang L."/>
        </authorList>
    </citation>
    <scope>NUCLEOTIDE SEQUENCE</scope>
    <source>
        <strain evidence="2">G1630</strain>
    </source>
</reference>
<feature type="transmembrane region" description="Helical" evidence="1">
    <location>
        <begin position="242"/>
        <end position="260"/>
    </location>
</feature>
<keyword evidence="1" id="KW-0472">Membrane</keyword>
<accession>D7PDW4</accession>
<dbReference type="AlphaFoldDB" id="D7PDW4"/>
<keyword evidence="1" id="KW-1133">Transmembrane helix</keyword>
<name>D7PDW4_ECOLX</name>
<keyword evidence="1" id="KW-0812">Transmembrane</keyword>
<feature type="transmembrane region" description="Helical" evidence="1">
    <location>
        <begin position="215"/>
        <end position="235"/>
    </location>
</feature>
<dbReference type="NCBIfam" id="TIGR04370">
    <property type="entry name" value="glyco_rpt_poly"/>
    <property type="match status" value="1"/>
</dbReference>
<feature type="transmembrane region" description="Helical" evidence="1">
    <location>
        <begin position="349"/>
        <end position="369"/>
    </location>
</feature>
<feature type="transmembrane region" description="Helical" evidence="1">
    <location>
        <begin position="145"/>
        <end position="165"/>
    </location>
</feature>
<evidence type="ECO:0000313" key="2">
    <source>
        <dbReference type="EMBL" id="ADC54950.1"/>
    </source>
</evidence>
<evidence type="ECO:0000256" key="1">
    <source>
        <dbReference type="SAM" id="Phobius"/>
    </source>
</evidence>
<feature type="transmembrane region" description="Helical" evidence="1">
    <location>
        <begin position="102"/>
        <end position="125"/>
    </location>
</feature>
<feature type="transmembrane region" description="Helical" evidence="1">
    <location>
        <begin position="317"/>
        <end position="337"/>
    </location>
</feature>
<proteinExistence type="predicted"/>
<dbReference type="EMBL" id="GU299793">
    <property type="protein sequence ID" value="ADC54950.1"/>
    <property type="molecule type" value="Genomic_DNA"/>
</dbReference>
<sequence length="396" mass="45542">MIYILTLTLLLVIAIMFSLLGTKSRITSPLPLHFLPWLLTLIVGISNYDQFYEFNERSFYSLLIWFTVIFIFYFIGELVNYKRENINVYYGLSHIKYECKKYWIIVIPISLYTIFEIYMVGMGGADGFFLNLRLANTLEGYTGKKFILMPAVYPLMMAMFAIVCLTKTSKLNKYSIYFWMFLYCIGTMGKFSILTPILTYLIIYDFKHRLKVKKTIKFTLLIIILALTLHFTRMAENDHSTFLSILGLYIYSPIIALGQLNEVNSSHFGEYTFRFIYAITNKIGLIKELPVNTILDYSYVPVPTNVYTALQPFYQDFGYTGIIFGAVLYGLIYVSLYTAGVRGNNTQALLIYALFSVSSATAFFAETLVTNLAGNVKLVLCTILLWRFTVICKPAQ</sequence>
<feature type="transmembrane region" description="Helical" evidence="1">
    <location>
        <begin position="59"/>
        <end position="81"/>
    </location>
</feature>
<feature type="transmembrane region" description="Helical" evidence="1">
    <location>
        <begin position="177"/>
        <end position="203"/>
    </location>
</feature>